<evidence type="ECO:0000313" key="2">
    <source>
        <dbReference type="EMBL" id="BDZ48283.1"/>
    </source>
</evidence>
<feature type="transmembrane region" description="Helical" evidence="1">
    <location>
        <begin position="37"/>
        <end position="54"/>
    </location>
</feature>
<keyword evidence="1" id="KW-0472">Membrane</keyword>
<keyword evidence="1" id="KW-1133">Transmembrane helix</keyword>
<feature type="transmembrane region" description="Helical" evidence="1">
    <location>
        <begin position="81"/>
        <end position="102"/>
    </location>
</feature>
<feature type="transmembrane region" description="Helical" evidence="1">
    <location>
        <begin position="108"/>
        <end position="126"/>
    </location>
</feature>
<protein>
    <recommendedName>
        <fullName evidence="4">DUF2178 domain-containing protein</fullName>
    </recommendedName>
</protein>
<organism evidence="2 3">
    <name type="scientific">Frondihabitans sucicola</name>
    <dbReference type="NCBI Taxonomy" id="1268041"/>
    <lineage>
        <taxon>Bacteria</taxon>
        <taxon>Bacillati</taxon>
        <taxon>Actinomycetota</taxon>
        <taxon>Actinomycetes</taxon>
        <taxon>Micrococcales</taxon>
        <taxon>Microbacteriaceae</taxon>
        <taxon>Frondihabitans</taxon>
    </lineage>
</organism>
<gene>
    <name evidence="2" type="ORF">GCM10025867_05240</name>
</gene>
<dbReference type="Proteomes" id="UP001321486">
    <property type="component" value="Chromosome"/>
</dbReference>
<keyword evidence="3" id="KW-1185">Reference proteome</keyword>
<evidence type="ECO:0000256" key="1">
    <source>
        <dbReference type="SAM" id="Phobius"/>
    </source>
</evidence>
<reference evidence="3" key="1">
    <citation type="journal article" date="2019" name="Int. J. Syst. Evol. Microbiol.">
        <title>The Global Catalogue of Microorganisms (GCM) 10K type strain sequencing project: providing services to taxonomists for standard genome sequencing and annotation.</title>
        <authorList>
            <consortium name="The Broad Institute Genomics Platform"/>
            <consortium name="The Broad Institute Genome Sequencing Center for Infectious Disease"/>
            <person name="Wu L."/>
            <person name="Ma J."/>
        </authorList>
    </citation>
    <scope>NUCLEOTIDE SEQUENCE [LARGE SCALE GENOMIC DNA]</scope>
    <source>
        <strain evidence="3">NBRC 108728</strain>
    </source>
</reference>
<accession>A0ABN6XTL8</accession>
<evidence type="ECO:0008006" key="4">
    <source>
        <dbReference type="Google" id="ProtNLM"/>
    </source>
</evidence>
<proteinExistence type="predicted"/>
<dbReference type="EMBL" id="AP027732">
    <property type="protein sequence ID" value="BDZ48283.1"/>
    <property type="molecule type" value="Genomic_DNA"/>
</dbReference>
<keyword evidence="1" id="KW-0812">Transmembrane</keyword>
<feature type="transmembrane region" description="Helical" evidence="1">
    <location>
        <begin position="12"/>
        <end position="31"/>
    </location>
</feature>
<dbReference type="RefSeq" id="WP_286345289.1">
    <property type="nucleotide sequence ID" value="NZ_AP027732.1"/>
</dbReference>
<sequence>MSRIHSRFAIRPINVVVIAVFGVSAVTVLIGGQLFTGLYLAVATVYLYGAMLYARRGDSSEVQRVNALEYRDERDRMIARNGFSVVGAAALALAAVQILVASVWVHEIVLLAAAWLLALCIVWGVANSVSARRG</sequence>
<name>A0ABN6XTL8_9MICO</name>
<evidence type="ECO:0000313" key="3">
    <source>
        <dbReference type="Proteomes" id="UP001321486"/>
    </source>
</evidence>